<dbReference type="InterPro" id="IPR050595">
    <property type="entry name" value="Bact_response_regulator"/>
</dbReference>
<dbReference type="InterPro" id="IPR009061">
    <property type="entry name" value="DNA-bd_dom_put_sf"/>
</dbReference>
<dbReference type="InterPro" id="IPR001789">
    <property type="entry name" value="Sig_transdc_resp-reg_receiver"/>
</dbReference>
<evidence type="ECO:0000259" key="3">
    <source>
        <dbReference type="PROSITE" id="PS50110"/>
    </source>
</evidence>
<evidence type="ECO:0000313" key="4">
    <source>
        <dbReference type="EMBL" id="ARP93618.1"/>
    </source>
</evidence>
<dbReference type="AlphaFoldDB" id="A0A1W6Z888"/>
<dbReference type="PANTHER" id="PTHR44591">
    <property type="entry name" value="STRESS RESPONSE REGULATOR PROTEIN 1"/>
    <property type="match status" value="1"/>
</dbReference>
<dbReference type="PROSITE" id="PS50110">
    <property type="entry name" value="RESPONSE_REGULATORY"/>
    <property type="match status" value="1"/>
</dbReference>
<dbReference type="Proteomes" id="UP000194161">
    <property type="component" value="Chromosome"/>
</dbReference>
<dbReference type="Gene3D" id="3.40.50.2300">
    <property type="match status" value="1"/>
</dbReference>
<dbReference type="KEGG" id="bgm:CAL15_04010"/>
<dbReference type="Gene3D" id="1.10.1660.10">
    <property type="match status" value="1"/>
</dbReference>
<dbReference type="EMBL" id="CP021111">
    <property type="protein sequence ID" value="ARP93618.1"/>
    <property type="molecule type" value="Genomic_DNA"/>
</dbReference>
<name>A0A1W6Z888_9BORD</name>
<dbReference type="InterPro" id="IPR010093">
    <property type="entry name" value="SinI_DNA-bd"/>
</dbReference>
<dbReference type="InterPro" id="IPR041657">
    <property type="entry name" value="HTH_17"/>
</dbReference>
<dbReference type="PANTHER" id="PTHR44591:SF23">
    <property type="entry name" value="CHEY SUBFAMILY"/>
    <property type="match status" value="1"/>
</dbReference>
<keyword evidence="5" id="KW-1185">Reference proteome</keyword>
<reference evidence="4 5" key="1">
    <citation type="submission" date="2017-05" db="EMBL/GenBank/DDBJ databases">
        <title>Complete and WGS of Bordetella genogroups.</title>
        <authorList>
            <person name="Spilker T."/>
            <person name="LiPuma J."/>
        </authorList>
    </citation>
    <scope>NUCLEOTIDE SEQUENCE [LARGE SCALE GENOMIC DNA]</scope>
    <source>
        <strain evidence="4 5">AU7206</strain>
    </source>
</reference>
<keyword evidence="1 2" id="KW-0597">Phosphoprotein</keyword>
<dbReference type="SUPFAM" id="SSF46955">
    <property type="entry name" value="Putative DNA-binding domain"/>
    <property type="match status" value="1"/>
</dbReference>
<dbReference type="RefSeq" id="WP_086077399.1">
    <property type="nucleotide sequence ID" value="NZ_CP021111.1"/>
</dbReference>
<dbReference type="GO" id="GO:0000160">
    <property type="term" value="P:phosphorelay signal transduction system"/>
    <property type="evidence" value="ECO:0007669"/>
    <property type="project" value="InterPro"/>
</dbReference>
<feature type="modified residue" description="4-aspartylphosphate" evidence="2">
    <location>
        <position position="124"/>
    </location>
</feature>
<gene>
    <name evidence="4" type="ORF">CAL15_04010</name>
</gene>
<dbReference type="CDD" id="cd00156">
    <property type="entry name" value="REC"/>
    <property type="match status" value="1"/>
</dbReference>
<proteinExistence type="predicted"/>
<dbReference type="NCBIfam" id="TIGR01764">
    <property type="entry name" value="excise"/>
    <property type="match status" value="1"/>
</dbReference>
<feature type="domain" description="Response regulatory" evidence="3">
    <location>
        <begin position="73"/>
        <end position="191"/>
    </location>
</feature>
<evidence type="ECO:0000313" key="5">
    <source>
        <dbReference type="Proteomes" id="UP000194161"/>
    </source>
</evidence>
<dbReference type="CDD" id="cd04762">
    <property type="entry name" value="HTH_MerR-trunc"/>
    <property type="match status" value="1"/>
</dbReference>
<dbReference type="SMART" id="SM00448">
    <property type="entry name" value="REC"/>
    <property type="match status" value="1"/>
</dbReference>
<evidence type="ECO:0000256" key="2">
    <source>
        <dbReference type="PROSITE-ProRule" id="PRU00169"/>
    </source>
</evidence>
<dbReference type="Pfam" id="PF00072">
    <property type="entry name" value="Response_reg"/>
    <property type="match status" value="1"/>
</dbReference>
<dbReference type="STRING" id="463040.CAL15_04010"/>
<organism evidence="4 5">
    <name type="scientific">Bordetella genomosp. 13</name>
    <dbReference type="NCBI Taxonomy" id="463040"/>
    <lineage>
        <taxon>Bacteria</taxon>
        <taxon>Pseudomonadati</taxon>
        <taxon>Pseudomonadota</taxon>
        <taxon>Betaproteobacteria</taxon>
        <taxon>Burkholderiales</taxon>
        <taxon>Alcaligenaceae</taxon>
        <taxon>Bordetella</taxon>
    </lineage>
</organism>
<evidence type="ECO:0000256" key="1">
    <source>
        <dbReference type="ARBA" id="ARBA00022553"/>
    </source>
</evidence>
<dbReference type="OrthoDB" id="5416564at2"/>
<dbReference type="GO" id="GO:0003677">
    <property type="term" value="F:DNA binding"/>
    <property type="evidence" value="ECO:0007669"/>
    <property type="project" value="InterPro"/>
</dbReference>
<dbReference type="Pfam" id="PF12728">
    <property type="entry name" value="HTH_17"/>
    <property type="match status" value="1"/>
</dbReference>
<dbReference type="InterPro" id="IPR011006">
    <property type="entry name" value="CheY-like_superfamily"/>
</dbReference>
<dbReference type="SUPFAM" id="SSF52172">
    <property type="entry name" value="CheY-like"/>
    <property type="match status" value="1"/>
</dbReference>
<accession>A0A1W6Z888</accession>
<protein>
    <recommendedName>
        <fullName evidence="3">Response regulatory domain-containing protein</fullName>
    </recommendedName>
</protein>
<sequence>MSAHDPEFLTTRAAAELIGVSVRTVQLWVEAGLLQAWKTEGGHRRILSASVDDLLRRRAQDTGMSGVDDGPLRVVVVEHDAHVQSTYEQALGSLPFPLQLKLAGDGFTGLVRVGDFRPHVIIVDLNLPGLDGFRMIRALKEAPESRDAELLVISALTPEDIRDRGGLPDGVVTLAKPVPMSTLQALIVQAHARLTD</sequence>